<evidence type="ECO:0000313" key="2">
    <source>
        <dbReference type="EMBL" id="KAK3240673.1"/>
    </source>
</evidence>
<comment type="caution">
    <text evidence="2">The sequence shown here is derived from an EMBL/GenBank/DDBJ whole genome shotgun (WGS) entry which is preliminary data.</text>
</comment>
<protein>
    <submittedName>
        <fullName evidence="2">Uncharacterized protein</fullName>
    </submittedName>
</protein>
<feature type="compositionally biased region" description="Basic and acidic residues" evidence="1">
    <location>
        <begin position="218"/>
        <end position="227"/>
    </location>
</feature>
<gene>
    <name evidence="2" type="ORF">CYMTET_49506</name>
</gene>
<organism evidence="2 3">
    <name type="scientific">Cymbomonas tetramitiformis</name>
    <dbReference type="NCBI Taxonomy" id="36881"/>
    <lineage>
        <taxon>Eukaryota</taxon>
        <taxon>Viridiplantae</taxon>
        <taxon>Chlorophyta</taxon>
        <taxon>Pyramimonadophyceae</taxon>
        <taxon>Pyramimonadales</taxon>
        <taxon>Pyramimonadaceae</taxon>
        <taxon>Cymbomonas</taxon>
    </lineage>
</organism>
<dbReference type="AlphaFoldDB" id="A0AAE0BQ18"/>
<evidence type="ECO:0000256" key="1">
    <source>
        <dbReference type="SAM" id="MobiDB-lite"/>
    </source>
</evidence>
<name>A0AAE0BQ18_9CHLO</name>
<sequence length="237" mass="25758">MAVCVVKTGFQFRGSLPPFKRPVKKTLGKFCPPLRPARINVVSLANKGKGRKLTGNGQSRASASALGLGKKSEMVKVKGSAELPYTVRNIKRHEIYVRTAADAKWIRLGSIVVESTADAENALRERRSLLRNAASVVPEVVLGMKGKDPNTLQYGTAFSSVEQEADEGRTPVVPDLDRPAGIKHIDVGGSVLEKVPARISFGQSETGSAPIKAQGKNMRREQREQAARNRRNTTTSR</sequence>
<reference evidence="2 3" key="1">
    <citation type="journal article" date="2015" name="Genome Biol. Evol.">
        <title>Comparative Genomics of a Bacterivorous Green Alga Reveals Evolutionary Causalities and Consequences of Phago-Mixotrophic Mode of Nutrition.</title>
        <authorList>
            <person name="Burns J.A."/>
            <person name="Paasch A."/>
            <person name="Narechania A."/>
            <person name="Kim E."/>
        </authorList>
    </citation>
    <scope>NUCLEOTIDE SEQUENCE [LARGE SCALE GENOMIC DNA]</scope>
    <source>
        <strain evidence="2 3">PLY_AMNH</strain>
    </source>
</reference>
<accession>A0AAE0BQ18</accession>
<feature type="region of interest" description="Disordered" evidence="1">
    <location>
        <begin position="201"/>
        <end position="237"/>
    </location>
</feature>
<evidence type="ECO:0000313" key="3">
    <source>
        <dbReference type="Proteomes" id="UP001190700"/>
    </source>
</evidence>
<dbReference type="EMBL" id="LGRX02033578">
    <property type="protein sequence ID" value="KAK3240673.1"/>
    <property type="molecule type" value="Genomic_DNA"/>
</dbReference>
<keyword evidence="3" id="KW-1185">Reference proteome</keyword>
<dbReference type="Proteomes" id="UP001190700">
    <property type="component" value="Unassembled WGS sequence"/>
</dbReference>
<proteinExistence type="predicted"/>